<name>A0ABV2AV70_9EUKA</name>
<protein>
    <submittedName>
        <fullName evidence="1">Uncharacterized protein</fullName>
    </submittedName>
</protein>
<organism evidence="1 2">
    <name type="scientific">Bonamia ostreae</name>
    <dbReference type="NCBI Taxonomy" id="126728"/>
    <lineage>
        <taxon>Eukaryota</taxon>
        <taxon>Sar</taxon>
        <taxon>Rhizaria</taxon>
        <taxon>Endomyxa</taxon>
        <taxon>Ascetosporea</taxon>
        <taxon>Haplosporida</taxon>
        <taxon>Bonamia</taxon>
    </lineage>
</organism>
<evidence type="ECO:0000313" key="1">
    <source>
        <dbReference type="EMBL" id="MES1923568.1"/>
    </source>
</evidence>
<evidence type="ECO:0000313" key="2">
    <source>
        <dbReference type="Proteomes" id="UP001439008"/>
    </source>
</evidence>
<proteinExistence type="predicted"/>
<dbReference type="Proteomes" id="UP001439008">
    <property type="component" value="Unassembled WGS sequence"/>
</dbReference>
<keyword evidence="2" id="KW-1185">Reference proteome</keyword>
<gene>
    <name evidence="1" type="ORF">MHBO_005162</name>
</gene>
<accession>A0ABV2AV70</accession>
<reference evidence="1 2" key="1">
    <citation type="journal article" date="2024" name="BMC Biol.">
        <title>Comparative genomics of Ascetosporea gives new insight into the evolutionary basis for animal parasitism in Rhizaria.</title>
        <authorList>
            <person name="Hiltunen Thoren M."/>
            <person name="Onut-Brannstrom I."/>
            <person name="Alfjorden A."/>
            <person name="Peckova H."/>
            <person name="Swords F."/>
            <person name="Hooper C."/>
            <person name="Holzer A.S."/>
            <person name="Bass D."/>
            <person name="Burki F."/>
        </authorList>
    </citation>
    <scope>NUCLEOTIDE SEQUENCE [LARGE SCALE GENOMIC DNA]</scope>
    <source>
        <strain evidence="1">20-A016</strain>
    </source>
</reference>
<sequence length="75" mass="8650">MSKIKKTSFFVCSPEEYAKAAMKSIGYGAIESPYPAHKLQMLLTGMLPICALKKLYTYLMFDLRKRSLEKLKRNK</sequence>
<comment type="caution">
    <text evidence="1">The sequence shown here is derived from an EMBL/GenBank/DDBJ whole genome shotgun (WGS) entry which is preliminary data.</text>
</comment>
<dbReference type="EMBL" id="JBDODL010006929">
    <property type="protein sequence ID" value="MES1923568.1"/>
    <property type="molecule type" value="Genomic_DNA"/>
</dbReference>